<sequence length="245" mass="25054">MPLVPRAVALVLLADRLGTAEARALALLEGADEPHRIGVRPLAVALPELLTTTGTGVAWAVLPVPGDPGVPPSAAAPALLAGEAAVVRGARDTVVLVPDVAAFGSALEPGWTVRWRPVALGPGAVVPPPADLGEARLALVHALHDATDELTRLDVARERPELREALLDLSGPADDRTAELLESLPERPAAALLQALRVLRIVELAEEDPGAAVTAGQLGARSAALAALARAARVVVAAATVRRVG</sequence>
<keyword evidence="2" id="KW-1185">Reference proteome</keyword>
<dbReference type="OrthoDB" id="5144372at2"/>
<accession>A0A5C5BGR5</accession>
<evidence type="ECO:0000313" key="1">
    <source>
        <dbReference type="EMBL" id="TNU76647.1"/>
    </source>
</evidence>
<evidence type="ECO:0000313" key="2">
    <source>
        <dbReference type="Proteomes" id="UP000313849"/>
    </source>
</evidence>
<dbReference type="RefSeq" id="WP_139985967.1">
    <property type="nucleotide sequence ID" value="NZ_VENP01000005.1"/>
</dbReference>
<name>A0A5C5BGR5_9MICO</name>
<proteinExistence type="predicted"/>
<reference evidence="1 2" key="1">
    <citation type="submission" date="2019-06" db="EMBL/GenBank/DDBJ databases">
        <title>Draft genome sequence of Miniimonas arenae KCTC 19750T isolated from sea sand.</title>
        <authorList>
            <person name="Park S.-J."/>
        </authorList>
    </citation>
    <scope>NUCLEOTIDE SEQUENCE [LARGE SCALE GENOMIC DNA]</scope>
    <source>
        <strain evidence="1 2">KCTC 19750</strain>
    </source>
</reference>
<gene>
    <name evidence="1" type="ORF">FH969_02875</name>
</gene>
<dbReference type="Proteomes" id="UP000313849">
    <property type="component" value="Unassembled WGS sequence"/>
</dbReference>
<comment type="caution">
    <text evidence="1">The sequence shown here is derived from an EMBL/GenBank/DDBJ whole genome shotgun (WGS) entry which is preliminary data.</text>
</comment>
<protein>
    <submittedName>
        <fullName evidence="1">Uncharacterized protein</fullName>
    </submittedName>
</protein>
<dbReference type="EMBL" id="VENP01000005">
    <property type="protein sequence ID" value="TNU76647.1"/>
    <property type="molecule type" value="Genomic_DNA"/>
</dbReference>
<organism evidence="1 2">
    <name type="scientific">Miniimonas arenae</name>
    <dbReference type="NCBI Taxonomy" id="676201"/>
    <lineage>
        <taxon>Bacteria</taxon>
        <taxon>Bacillati</taxon>
        <taxon>Actinomycetota</taxon>
        <taxon>Actinomycetes</taxon>
        <taxon>Micrococcales</taxon>
        <taxon>Beutenbergiaceae</taxon>
        <taxon>Miniimonas</taxon>
    </lineage>
</organism>
<dbReference type="AlphaFoldDB" id="A0A5C5BGR5"/>